<feature type="non-terminal residue" evidence="4">
    <location>
        <position position="1"/>
    </location>
</feature>
<dbReference type="SMART" id="SM00252">
    <property type="entry name" value="SH2"/>
    <property type="match status" value="1"/>
</dbReference>
<keyword evidence="6" id="KW-1185">Reference proteome</keyword>
<dbReference type="InterPro" id="IPR000980">
    <property type="entry name" value="SH2"/>
</dbReference>
<feature type="domain" description="SH2" evidence="3">
    <location>
        <begin position="1"/>
        <end position="96"/>
    </location>
</feature>
<keyword evidence="1 2" id="KW-0727">SH2 domain</keyword>
<dbReference type="InterPro" id="IPR051184">
    <property type="entry name" value="Tyrosine-phos_adapter"/>
</dbReference>
<dbReference type="GO" id="GO:0005737">
    <property type="term" value="C:cytoplasm"/>
    <property type="evidence" value="ECO:0007669"/>
    <property type="project" value="TreeGrafter"/>
</dbReference>
<evidence type="ECO:0000256" key="2">
    <source>
        <dbReference type="PROSITE-ProRule" id="PRU00191"/>
    </source>
</evidence>
<dbReference type="EnsemblMetazoa" id="CapteT96573">
    <property type="protein sequence ID" value="CapteP96573"/>
    <property type="gene ID" value="CapteG96573"/>
</dbReference>
<name>R7TH41_CAPTE</name>
<dbReference type="GO" id="GO:0035591">
    <property type="term" value="F:signaling adaptor activity"/>
    <property type="evidence" value="ECO:0007669"/>
    <property type="project" value="TreeGrafter"/>
</dbReference>
<proteinExistence type="predicted"/>
<dbReference type="GO" id="GO:0016477">
    <property type="term" value="P:cell migration"/>
    <property type="evidence" value="ECO:0007669"/>
    <property type="project" value="TreeGrafter"/>
</dbReference>
<evidence type="ECO:0000313" key="6">
    <source>
        <dbReference type="Proteomes" id="UP000014760"/>
    </source>
</evidence>
<dbReference type="FunFam" id="3.30.505.10:FF:000009">
    <property type="entry name" value="1-phosphatidylinositol 4,5-bisphosphate phosphodiesterase gamma"/>
    <property type="match status" value="1"/>
</dbReference>
<dbReference type="GO" id="GO:0030971">
    <property type="term" value="F:receptor tyrosine kinase binding"/>
    <property type="evidence" value="ECO:0007669"/>
    <property type="project" value="TreeGrafter"/>
</dbReference>
<dbReference type="EMBL" id="AMQN01014102">
    <property type="status" value="NOT_ANNOTATED_CDS"/>
    <property type="molecule type" value="Genomic_DNA"/>
</dbReference>
<dbReference type="GO" id="GO:0007167">
    <property type="term" value="P:enzyme-linked receptor protein signaling pathway"/>
    <property type="evidence" value="ECO:0007669"/>
    <property type="project" value="TreeGrafter"/>
</dbReference>
<dbReference type="InterPro" id="IPR036860">
    <property type="entry name" value="SH2_dom_sf"/>
</dbReference>
<dbReference type="Pfam" id="PF00017">
    <property type="entry name" value="SH2"/>
    <property type="match status" value="1"/>
</dbReference>
<accession>R7TH41</accession>
<reference evidence="6" key="1">
    <citation type="submission" date="2012-12" db="EMBL/GenBank/DDBJ databases">
        <authorList>
            <person name="Hellsten U."/>
            <person name="Grimwood J."/>
            <person name="Chapman J.A."/>
            <person name="Shapiro H."/>
            <person name="Aerts A."/>
            <person name="Otillar R.P."/>
            <person name="Terry A.Y."/>
            <person name="Boore J.L."/>
            <person name="Simakov O."/>
            <person name="Marletaz F."/>
            <person name="Cho S.-J."/>
            <person name="Edsinger-Gonzales E."/>
            <person name="Havlak P."/>
            <person name="Kuo D.-H."/>
            <person name="Larsson T."/>
            <person name="Lv J."/>
            <person name="Arendt D."/>
            <person name="Savage R."/>
            <person name="Osoegawa K."/>
            <person name="de Jong P."/>
            <person name="Lindberg D.R."/>
            <person name="Seaver E.C."/>
            <person name="Weisblat D.A."/>
            <person name="Putnam N.H."/>
            <person name="Grigoriev I.V."/>
            <person name="Rokhsar D.S."/>
        </authorList>
    </citation>
    <scope>NUCLEOTIDE SEQUENCE</scope>
    <source>
        <strain evidence="6">I ESC-2004</strain>
    </source>
</reference>
<evidence type="ECO:0000259" key="3">
    <source>
        <dbReference type="PROSITE" id="PS50001"/>
    </source>
</evidence>
<reference evidence="4 6" key="2">
    <citation type="journal article" date="2013" name="Nature">
        <title>Insights into bilaterian evolution from three spiralian genomes.</title>
        <authorList>
            <person name="Simakov O."/>
            <person name="Marletaz F."/>
            <person name="Cho S.J."/>
            <person name="Edsinger-Gonzales E."/>
            <person name="Havlak P."/>
            <person name="Hellsten U."/>
            <person name="Kuo D.H."/>
            <person name="Larsson T."/>
            <person name="Lv J."/>
            <person name="Arendt D."/>
            <person name="Savage R."/>
            <person name="Osoegawa K."/>
            <person name="de Jong P."/>
            <person name="Grimwood J."/>
            <person name="Chapman J.A."/>
            <person name="Shapiro H."/>
            <person name="Aerts A."/>
            <person name="Otillar R.P."/>
            <person name="Terry A.Y."/>
            <person name="Boore J.L."/>
            <person name="Grigoriev I.V."/>
            <person name="Lindberg D.R."/>
            <person name="Seaver E.C."/>
            <person name="Weisblat D.A."/>
            <person name="Putnam N.H."/>
            <person name="Rokhsar D.S."/>
        </authorList>
    </citation>
    <scope>NUCLEOTIDE SEQUENCE</scope>
    <source>
        <strain evidence="4 6">I ESC-2004</strain>
    </source>
</reference>
<reference evidence="5" key="3">
    <citation type="submission" date="2015-06" db="UniProtKB">
        <authorList>
            <consortium name="EnsemblMetazoa"/>
        </authorList>
    </citation>
    <scope>IDENTIFICATION</scope>
</reference>
<dbReference type="EMBL" id="KB310740">
    <property type="protein sequence ID" value="ELT90886.1"/>
    <property type="molecule type" value="Genomic_DNA"/>
</dbReference>
<dbReference type="Proteomes" id="UP000014760">
    <property type="component" value="Unassembled WGS sequence"/>
</dbReference>
<gene>
    <name evidence="4" type="ORF">CAPTEDRAFT_96573</name>
</gene>
<dbReference type="PANTHER" id="PTHR19969">
    <property type="entry name" value="SH2-SH3 ADAPTOR PROTEIN-RELATED"/>
    <property type="match status" value="1"/>
</dbReference>
<dbReference type="PROSITE" id="PS50001">
    <property type="entry name" value="SH2"/>
    <property type="match status" value="1"/>
</dbReference>
<dbReference type="PANTHER" id="PTHR19969:SF5">
    <property type="entry name" value="CRK-LIKE PROTEIN"/>
    <property type="match status" value="1"/>
</dbReference>
<dbReference type="Gene3D" id="3.30.505.10">
    <property type="entry name" value="SH2 domain"/>
    <property type="match status" value="1"/>
</dbReference>
<sequence length="114" mass="13669">WYHDNMSRREAEDMLCRLDQDGAFLIRRRVVSLDHDPDPSQFAISFRAEGRIRHCRIRQEGRLFTIGNASFESLVDLVQYYEHNPLYRRMKLRYPVNDRLIRMRGQVGFILAII</sequence>
<dbReference type="PRINTS" id="PR00401">
    <property type="entry name" value="SH2DOMAIN"/>
</dbReference>
<protein>
    <recommendedName>
        <fullName evidence="3">SH2 domain-containing protein</fullName>
    </recommendedName>
</protein>
<dbReference type="STRING" id="283909.R7TH41"/>
<dbReference type="OrthoDB" id="269822at2759"/>
<dbReference type="AlphaFoldDB" id="R7TH41"/>
<evidence type="ECO:0000313" key="4">
    <source>
        <dbReference type="EMBL" id="ELT90886.1"/>
    </source>
</evidence>
<dbReference type="HOGENOM" id="CLU_2127207_0_0_1"/>
<evidence type="ECO:0000256" key="1">
    <source>
        <dbReference type="ARBA" id="ARBA00022999"/>
    </source>
</evidence>
<dbReference type="SUPFAM" id="SSF55550">
    <property type="entry name" value="SH2 domain"/>
    <property type="match status" value="1"/>
</dbReference>
<evidence type="ECO:0000313" key="5">
    <source>
        <dbReference type="EnsemblMetazoa" id="CapteP96573"/>
    </source>
</evidence>
<organism evidence="4">
    <name type="scientific">Capitella teleta</name>
    <name type="common">Polychaete worm</name>
    <dbReference type="NCBI Taxonomy" id="283909"/>
    <lineage>
        <taxon>Eukaryota</taxon>
        <taxon>Metazoa</taxon>
        <taxon>Spiralia</taxon>
        <taxon>Lophotrochozoa</taxon>
        <taxon>Annelida</taxon>
        <taxon>Polychaeta</taxon>
        <taxon>Sedentaria</taxon>
        <taxon>Scolecida</taxon>
        <taxon>Capitellidae</taxon>
        <taxon>Capitella</taxon>
    </lineage>
</organism>